<dbReference type="EMBL" id="FUZA01000002">
    <property type="protein sequence ID" value="SKB80440.1"/>
    <property type="molecule type" value="Genomic_DNA"/>
</dbReference>
<dbReference type="InterPro" id="IPR032560">
    <property type="entry name" value="DUF4932"/>
</dbReference>
<protein>
    <recommendedName>
        <fullName evidence="3">DUF4932 domain-containing protein</fullName>
    </recommendedName>
</protein>
<gene>
    <name evidence="1" type="ORF">SAMN05660293_02240</name>
</gene>
<name>A0A1T5E9G1_9BACT</name>
<organism evidence="1 2">
    <name type="scientific">Dyadobacter psychrophilus</name>
    <dbReference type="NCBI Taxonomy" id="651661"/>
    <lineage>
        <taxon>Bacteria</taxon>
        <taxon>Pseudomonadati</taxon>
        <taxon>Bacteroidota</taxon>
        <taxon>Cytophagia</taxon>
        <taxon>Cytophagales</taxon>
        <taxon>Spirosomataceae</taxon>
        <taxon>Dyadobacter</taxon>
    </lineage>
</organism>
<dbReference type="RefSeq" id="WP_082214732.1">
    <property type="nucleotide sequence ID" value="NZ_FUZA01000002.1"/>
</dbReference>
<keyword evidence="2" id="KW-1185">Reference proteome</keyword>
<dbReference type="AlphaFoldDB" id="A0A1T5E9G1"/>
<evidence type="ECO:0008006" key="3">
    <source>
        <dbReference type="Google" id="ProtNLM"/>
    </source>
</evidence>
<evidence type="ECO:0000313" key="1">
    <source>
        <dbReference type="EMBL" id="SKB80440.1"/>
    </source>
</evidence>
<dbReference type="STRING" id="651661.SAMN05660293_02240"/>
<sequence length="413" mass="46838">MSGIMIPDVRKSVSRRREADYPFALLRTNPIRHSIMHKQLLLMATLFWSIPSFSQQTSPGRGDHGFVIKINKNVELLGFVYFLGYEGGQSETAGYSSRTKARYAYGLDVYKQYKSHAGSKHLAVAIGFAQNIWLDYFLNLLVQLDEFPHAKLDNDIALAYYRRFSPKGDSTEARANASAFIDAMNGLYREVDFELYMQQNACKYENAKSQVTAGLPDSRFVPAMESFYQGHLDSYNLLPSLMIPAGMGFGVKYKAGEKTHAFHIFGSFAPPVYHVDSQLNMGFDNKKHLLELSTHEFGHSFVNSAIDRLPAEMITATESLYEPISQAMSDQAYTTWKSCLYEHFVRAGEIVIAQNLGNMADAMALKEHYIANRKFIYLPELLKELESYNASKNGSYMQAVERAMERLREKTSK</sequence>
<dbReference type="Proteomes" id="UP000190897">
    <property type="component" value="Unassembled WGS sequence"/>
</dbReference>
<proteinExistence type="predicted"/>
<reference evidence="2" key="1">
    <citation type="submission" date="2017-02" db="EMBL/GenBank/DDBJ databases">
        <authorList>
            <person name="Varghese N."/>
            <person name="Submissions S."/>
        </authorList>
    </citation>
    <scope>NUCLEOTIDE SEQUENCE [LARGE SCALE GENOMIC DNA]</scope>
    <source>
        <strain evidence="2">DSM 22270</strain>
    </source>
</reference>
<accession>A0A1T5E9G1</accession>
<evidence type="ECO:0000313" key="2">
    <source>
        <dbReference type="Proteomes" id="UP000190897"/>
    </source>
</evidence>
<dbReference type="Pfam" id="PF16286">
    <property type="entry name" value="DUF4932"/>
    <property type="match status" value="1"/>
</dbReference>
<dbReference type="OrthoDB" id="6402335at2"/>